<dbReference type="GO" id="GO:0005634">
    <property type="term" value="C:nucleus"/>
    <property type="evidence" value="ECO:0007669"/>
    <property type="project" value="UniProtKB-SubCell"/>
</dbReference>
<evidence type="ECO:0000313" key="7">
    <source>
        <dbReference type="EMBL" id="PSN74477.1"/>
    </source>
</evidence>
<dbReference type="InterPro" id="IPR051089">
    <property type="entry name" value="prtT"/>
</dbReference>
<dbReference type="EMBL" id="KZ678128">
    <property type="protein sequence ID" value="PSN74477.1"/>
    <property type="molecule type" value="Genomic_DNA"/>
</dbReference>
<organism evidence="7 8">
    <name type="scientific">Corynespora cassiicola Philippines</name>
    <dbReference type="NCBI Taxonomy" id="1448308"/>
    <lineage>
        <taxon>Eukaryota</taxon>
        <taxon>Fungi</taxon>
        <taxon>Dikarya</taxon>
        <taxon>Ascomycota</taxon>
        <taxon>Pezizomycotina</taxon>
        <taxon>Dothideomycetes</taxon>
        <taxon>Pleosporomycetidae</taxon>
        <taxon>Pleosporales</taxon>
        <taxon>Corynesporascaceae</taxon>
        <taxon>Corynespora</taxon>
    </lineage>
</organism>
<evidence type="ECO:0000256" key="4">
    <source>
        <dbReference type="ARBA" id="ARBA00023163"/>
    </source>
</evidence>
<evidence type="ECO:0000256" key="1">
    <source>
        <dbReference type="ARBA" id="ARBA00004123"/>
    </source>
</evidence>
<dbReference type="Proteomes" id="UP000240883">
    <property type="component" value="Unassembled WGS sequence"/>
</dbReference>
<accession>A0A2T2PA01</accession>
<gene>
    <name evidence="7" type="ORF">BS50DRAFT_481476</name>
</gene>
<dbReference type="STRING" id="1448308.A0A2T2PA01"/>
<dbReference type="OrthoDB" id="5226580at2759"/>
<evidence type="ECO:0000256" key="2">
    <source>
        <dbReference type="ARBA" id="ARBA00023015"/>
    </source>
</evidence>
<evidence type="ECO:0000313" key="8">
    <source>
        <dbReference type="Proteomes" id="UP000240883"/>
    </source>
</evidence>
<keyword evidence="3" id="KW-0238">DNA-binding</keyword>
<evidence type="ECO:0008006" key="9">
    <source>
        <dbReference type="Google" id="ProtNLM"/>
    </source>
</evidence>
<dbReference type="AlphaFoldDB" id="A0A2T2PA01"/>
<name>A0A2T2PA01_CORCC</name>
<keyword evidence="8" id="KW-1185">Reference proteome</keyword>
<feature type="compositionally biased region" description="Pro residues" evidence="6">
    <location>
        <begin position="549"/>
        <end position="565"/>
    </location>
</feature>
<dbReference type="PANTHER" id="PTHR31845">
    <property type="entry name" value="FINGER DOMAIN PROTEIN, PUTATIVE-RELATED"/>
    <property type="match status" value="1"/>
</dbReference>
<evidence type="ECO:0000256" key="5">
    <source>
        <dbReference type="ARBA" id="ARBA00023242"/>
    </source>
</evidence>
<keyword evidence="2" id="KW-0805">Transcription regulation</keyword>
<evidence type="ECO:0000256" key="6">
    <source>
        <dbReference type="SAM" id="MobiDB-lite"/>
    </source>
</evidence>
<dbReference type="PANTHER" id="PTHR31845:SF37">
    <property type="entry name" value="TRANSCRIPTION FACTOR DOMAIN-CONTAINING PROTEIN"/>
    <property type="match status" value="1"/>
</dbReference>
<evidence type="ECO:0000256" key="3">
    <source>
        <dbReference type="ARBA" id="ARBA00023125"/>
    </source>
</evidence>
<feature type="region of interest" description="Disordered" evidence="6">
    <location>
        <begin position="522"/>
        <end position="584"/>
    </location>
</feature>
<dbReference type="GO" id="GO:0000981">
    <property type="term" value="F:DNA-binding transcription factor activity, RNA polymerase II-specific"/>
    <property type="evidence" value="ECO:0007669"/>
    <property type="project" value="TreeGrafter"/>
</dbReference>
<protein>
    <recommendedName>
        <fullName evidence="9">Transcription factor domain-containing protein</fullName>
    </recommendedName>
</protein>
<sequence length="658" mass="73591">MRAVGKDLCFPSCQTARQFGQARLVRTQPRASIFQLLTHYISRIQALEAQVQDLLRSQNPGPVTQQPLPETSPLNLTGAVPAGSSAANIPAESDVVDEDVVTLERANTLVELYKSDMMPHFPFIIIPPHITGSHLREEKPFLFLAVLSVASYHDLATQEKLGDRFKYLVSDKVLLGGDESLSLDYLQGLLVVLAWNQYHSRSKYYSQYLQLTISIAVDMRLDRKSARSKPKNVGSKRDPIATLPAAQNYGSEEQRAAAGLFYLSSTISKLLDKMNTFPCTQYIEDGCLALGQRGEYRTDKDLYHVVRLQRIIENIDTIANQSSLEGDAQSSYIRVRTELEEFRVFLASDVSDSHLLFMQFHTAKLFLYQVTFFERNLQHSPQLHLNILCEGLEGAKSFLDLYLWLPPKSEMNLTNSEWIQLSFGITLAAKFAIVSKGPSVEPQTRDLRHRLNIDNVFRHLSLRIGALVGRAGTENKKKDIFYHYEQRVRKIQTWFEKMVQATGSDSPQSHQAQIQVAVASGQMIRPPQHQPQSSSAGTTPTPQMHMPQSYPPPQRPPQPQQPPQYYPSAPMSAPPNAMPHTPVSTVGMTPVSSTYSTYGTIPTIAFPDLMSAPGWDMPFTIPMENDAWIFDTSQGYAAMNMASPPSSDGTWASPGNLQ</sequence>
<proteinExistence type="predicted"/>
<keyword evidence="5" id="KW-0539">Nucleus</keyword>
<reference evidence="7 8" key="1">
    <citation type="journal article" date="2018" name="Front. Microbiol.">
        <title>Genome-Wide Analysis of Corynespora cassiicola Leaf Fall Disease Putative Effectors.</title>
        <authorList>
            <person name="Lopez D."/>
            <person name="Ribeiro S."/>
            <person name="Label P."/>
            <person name="Fumanal B."/>
            <person name="Venisse J.S."/>
            <person name="Kohler A."/>
            <person name="de Oliveira R.R."/>
            <person name="Labutti K."/>
            <person name="Lipzen A."/>
            <person name="Lail K."/>
            <person name="Bauer D."/>
            <person name="Ohm R.A."/>
            <person name="Barry K.W."/>
            <person name="Spatafora J."/>
            <person name="Grigoriev I.V."/>
            <person name="Martin F.M."/>
            <person name="Pujade-Renaud V."/>
        </authorList>
    </citation>
    <scope>NUCLEOTIDE SEQUENCE [LARGE SCALE GENOMIC DNA]</scope>
    <source>
        <strain evidence="7 8">Philippines</strain>
    </source>
</reference>
<feature type="compositionally biased region" description="Polar residues" evidence="6">
    <location>
        <begin position="530"/>
        <end position="542"/>
    </location>
</feature>
<dbReference type="CDD" id="cd12148">
    <property type="entry name" value="fungal_TF_MHR"/>
    <property type="match status" value="1"/>
</dbReference>
<keyword evidence="4" id="KW-0804">Transcription</keyword>
<dbReference type="GO" id="GO:0000976">
    <property type="term" value="F:transcription cis-regulatory region binding"/>
    <property type="evidence" value="ECO:0007669"/>
    <property type="project" value="TreeGrafter"/>
</dbReference>
<comment type="subcellular location">
    <subcellularLocation>
        <location evidence="1">Nucleus</location>
    </subcellularLocation>
</comment>